<comment type="caution">
    <text evidence="8">The sequence shown here is derived from an EMBL/GenBank/DDBJ whole genome shotgun (WGS) entry which is preliminary data.</text>
</comment>
<comment type="cofactor">
    <cofactor evidence="4">
        <name>FAD</name>
        <dbReference type="ChEBI" id="CHEBI:57692"/>
    </cofactor>
    <text evidence="4">Binds 1 FAD per subunit.</text>
</comment>
<dbReference type="AlphaFoldDB" id="A0A3N1GAL4"/>
<dbReference type="EMBL" id="RJKN01000007">
    <property type="protein sequence ID" value="ROP27283.1"/>
    <property type="molecule type" value="Genomic_DNA"/>
</dbReference>
<dbReference type="InParanoid" id="A0A3N1GAL4"/>
<feature type="binding site" evidence="4">
    <location>
        <position position="72"/>
    </location>
    <ligand>
        <name>FAD</name>
        <dbReference type="ChEBI" id="CHEBI:57692"/>
    </ligand>
</feature>
<feature type="domain" description="Pyridine nucleotide-disulphide oxidoreductase dimerisation" evidence="6">
    <location>
        <begin position="379"/>
        <end position="484"/>
    </location>
</feature>
<evidence type="ECO:0000256" key="5">
    <source>
        <dbReference type="PIRSR" id="PIRSR000350-4"/>
    </source>
</evidence>
<dbReference type="SUPFAM" id="SSF55424">
    <property type="entry name" value="FAD/NAD-linked reductases, dimerisation (C-terminal) domain"/>
    <property type="match status" value="1"/>
</dbReference>
<evidence type="ECO:0000313" key="9">
    <source>
        <dbReference type="Proteomes" id="UP000276232"/>
    </source>
</evidence>
<sequence>MPGDRGWGIVATMSESSGTGTEREVDVVVVGGGSTGENVADRAHRGGLADVVVVENELVGGECSYWACMPSKALLRPTAALAAARRLPGAAAAVTGEVDVQAVLDRRTSFTSGYDDSSQVEWVEGAGLSLVRGTARLDGERRVVVTAEDGQVTTLVARHAVVVASGSEPTTPPVDGLGDVPHWGSREATSATEVPRRLLVLGAGVVGLEMATAFRRLGAEVTVVGGSAVLGAFEPRAGELVADALREEGVEVVVGDRAASAARDDGEVRLTLSSGRELVADELLVATGRRPRTTDLGLETVGLEPGAALDIDASGRVRGVEGTWLYAAGDVTGLAPLTHMGKYAARAVGDVVAARARGEAQGEQAPWSPYATTALRQAVPQVVFTDPEVASVGLTEEQAREAGVDVRVVALDIAVAGSSLHADGYTGWACLVLDDARGVVVGATFVGQDVAELLHSATVAVVGEVPLDRLWHAVPSYPTISEVWLRLLEAAGL</sequence>
<feature type="binding site" evidence="4">
    <location>
        <begin position="202"/>
        <end position="209"/>
    </location>
    <ligand>
        <name>NAD(+)</name>
        <dbReference type="ChEBI" id="CHEBI:57540"/>
    </ligand>
</feature>
<evidence type="ECO:0000256" key="3">
    <source>
        <dbReference type="ARBA" id="ARBA00022827"/>
    </source>
</evidence>
<keyword evidence="2" id="KW-0285">Flavoprotein</keyword>
<dbReference type="PANTHER" id="PTHR43014:SF2">
    <property type="entry name" value="MERCURIC REDUCTASE"/>
    <property type="match status" value="1"/>
</dbReference>
<dbReference type="PIRSF" id="PIRSF000350">
    <property type="entry name" value="Mercury_reductase_MerA"/>
    <property type="match status" value="1"/>
</dbReference>
<dbReference type="SUPFAM" id="SSF51905">
    <property type="entry name" value="FAD/NAD(P)-binding domain"/>
    <property type="match status" value="1"/>
</dbReference>
<gene>
    <name evidence="8" type="ORF">EDC03_2808</name>
</gene>
<dbReference type="InterPro" id="IPR001100">
    <property type="entry name" value="Pyr_nuc-diS_OxRdtase"/>
</dbReference>
<dbReference type="InterPro" id="IPR016156">
    <property type="entry name" value="FAD/NAD-linked_Rdtase_dimer_sf"/>
</dbReference>
<dbReference type="GO" id="GO:0050660">
    <property type="term" value="F:flavin adenine dinucleotide binding"/>
    <property type="evidence" value="ECO:0007669"/>
    <property type="project" value="TreeGrafter"/>
</dbReference>
<feature type="binding site" evidence="4">
    <location>
        <position position="330"/>
    </location>
    <ligand>
        <name>FAD</name>
        <dbReference type="ChEBI" id="CHEBI:57692"/>
    </ligand>
</feature>
<comment type="similarity">
    <text evidence="1">Belongs to the class-I pyridine nucleotide-disulfide oxidoreductase family.</text>
</comment>
<evidence type="ECO:0000256" key="2">
    <source>
        <dbReference type="ARBA" id="ARBA00022630"/>
    </source>
</evidence>
<evidence type="ECO:0000256" key="1">
    <source>
        <dbReference type="ARBA" id="ARBA00007532"/>
    </source>
</evidence>
<dbReference type="Pfam" id="PF02852">
    <property type="entry name" value="Pyr_redox_dim"/>
    <property type="match status" value="1"/>
</dbReference>
<keyword evidence="9" id="KW-1185">Reference proteome</keyword>
<proteinExistence type="inferred from homology"/>
<evidence type="ECO:0000313" key="8">
    <source>
        <dbReference type="EMBL" id="ROP27283.1"/>
    </source>
</evidence>
<dbReference type="PANTHER" id="PTHR43014">
    <property type="entry name" value="MERCURIC REDUCTASE"/>
    <property type="match status" value="1"/>
</dbReference>
<dbReference type="GO" id="GO:0003955">
    <property type="term" value="F:NAD(P)H dehydrogenase (quinone) activity"/>
    <property type="evidence" value="ECO:0007669"/>
    <property type="project" value="TreeGrafter"/>
</dbReference>
<dbReference type="Proteomes" id="UP000276232">
    <property type="component" value="Unassembled WGS sequence"/>
</dbReference>
<dbReference type="Gene3D" id="3.30.390.30">
    <property type="match status" value="1"/>
</dbReference>
<reference evidence="8 9" key="1">
    <citation type="journal article" date="2015" name="Stand. Genomic Sci.">
        <title>Genomic Encyclopedia of Bacterial and Archaeal Type Strains, Phase III: the genomes of soil and plant-associated and newly described type strains.</title>
        <authorList>
            <person name="Whitman W.B."/>
            <person name="Woyke T."/>
            <person name="Klenk H.P."/>
            <person name="Zhou Y."/>
            <person name="Lilburn T.G."/>
            <person name="Beck B.J."/>
            <person name="De Vos P."/>
            <person name="Vandamme P."/>
            <person name="Eisen J.A."/>
            <person name="Garrity G."/>
            <person name="Hugenholtz P."/>
            <person name="Kyrpides N.C."/>
        </authorList>
    </citation>
    <scope>NUCLEOTIDE SEQUENCE [LARGE SCALE GENOMIC DNA]</scope>
    <source>
        <strain evidence="8 9">CECT 7306</strain>
    </source>
</reference>
<feature type="binding site" evidence="4">
    <location>
        <position position="288"/>
    </location>
    <ligand>
        <name>NAD(+)</name>
        <dbReference type="ChEBI" id="CHEBI:57540"/>
    </ligand>
</feature>
<dbReference type="InterPro" id="IPR004099">
    <property type="entry name" value="Pyr_nucl-diS_OxRdtase_dimer"/>
</dbReference>
<evidence type="ECO:0000259" key="6">
    <source>
        <dbReference type="Pfam" id="PF02852"/>
    </source>
</evidence>
<keyword evidence="4" id="KW-0520">NAD</keyword>
<evidence type="ECO:0000259" key="7">
    <source>
        <dbReference type="Pfam" id="PF07992"/>
    </source>
</evidence>
<name>A0A3N1GAL4_9ACTN</name>
<accession>A0A3N1GAL4</accession>
<protein>
    <submittedName>
        <fullName evidence="8">Dihydrolipoamide dehydrogenase</fullName>
    </submittedName>
</protein>
<dbReference type="InterPro" id="IPR023753">
    <property type="entry name" value="FAD/NAD-binding_dom"/>
</dbReference>
<keyword evidence="3 4" id="KW-0274">FAD</keyword>
<feature type="disulfide bond" description="Redox-active" evidence="5">
    <location>
        <begin position="63"/>
        <end position="68"/>
    </location>
</feature>
<dbReference type="InterPro" id="IPR036188">
    <property type="entry name" value="FAD/NAD-bd_sf"/>
</dbReference>
<organism evidence="8 9">
    <name type="scientific">Pseudokineococcus lusitanus</name>
    <dbReference type="NCBI Taxonomy" id="763993"/>
    <lineage>
        <taxon>Bacteria</taxon>
        <taxon>Bacillati</taxon>
        <taxon>Actinomycetota</taxon>
        <taxon>Actinomycetes</taxon>
        <taxon>Kineosporiales</taxon>
        <taxon>Kineosporiaceae</taxon>
        <taxon>Pseudokineococcus</taxon>
    </lineage>
</organism>
<feature type="domain" description="FAD/NAD(P)-binding" evidence="7">
    <location>
        <begin position="26"/>
        <end position="338"/>
    </location>
</feature>
<dbReference type="Pfam" id="PF07992">
    <property type="entry name" value="Pyr_redox_2"/>
    <property type="match status" value="1"/>
</dbReference>
<dbReference type="PRINTS" id="PR00368">
    <property type="entry name" value="FADPNR"/>
</dbReference>
<dbReference type="Gene3D" id="3.50.50.60">
    <property type="entry name" value="FAD/NAD(P)-binding domain"/>
    <property type="match status" value="2"/>
</dbReference>
<keyword evidence="4" id="KW-0547">Nucleotide-binding</keyword>
<dbReference type="PRINTS" id="PR00411">
    <property type="entry name" value="PNDRDTASEI"/>
</dbReference>
<evidence type="ECO:0000256" key="4">
    <source>
        <dbReference type="PIRSR" id="PIRSR000350-3"/>
    </source>
</evidence>